<keyword evidence="5" id="KW-0067">ATP-binding</keyword>
<keyword evidence="4" id="KW-0418">Kinase</keyword>
<organism evidence="7 8">
    <name type="scientific">Arachis hypogaea</name>
    <name type="common">Peanut</name>
    <dbReference type="NCBI Taxonomy" id="3818"/>
    <lineage>
        <taxon>Eukaryota</taxon>
        <taxon>Viridiplantae</taxon>
        <taxon>Streptophyta</taxon>
        <taxon>Embryophyta</taxon>
        <taxon>Tracheophyta</taxon>
        <taxon>Spermatophyta</taxon>
        <taxon>Magnoliopsida</taxon>
        <taxon>eudicotyledons</taxon>
        <taxon>Gunneridae</taxon>
        <taxon>Pentapetalae</taxon>
        <taxon>rosids</taxon>
        <taxon>fabids</taxon>
        <taxon>Fabales</taxon>
        <taxon>Fabaceae</taxon>
        <taxon>Papilionoideae</taxon>
        <taxon>50 kb inversion clade</taxon>
        <taxon>dalbergioids sensu lato</taxon>
        <taxon>Dalbergieae</taxon>
        <taxon>Pterocarpus clade</taxon>
        <taxon>Arachis</taxon>
    </lineage>
</organism>
<evidence type="ECO:0000313" key="7">
    <source>
        <dbReference type="EMBL" id="RYQ83753.1"/>
    </source>
</evidence>
<keyword evidence="1" id="KW-0723">Serine/threonine-protein kinase</keyword>
<keyword evidence="2" id="KW-0808">Transferase</keyword>
<dbReference type="SUPFAM" id="SSF56112">
    <property type="entry name" value="Protein kinase-like (PK-like)"/>
    <property type="match status" value="1"/>
</dbReference>
<evidence type="ECO:0000256" key="3">
    <source>
        <dbReference type="ARBA" id="ARBA00022741"/>
    </source>
</evidence>
<evidence type="ECO:0000256" key="1">
    <source>
        <dbReference type="ARBA" id="ARBA00022527"/>
    </source>
</evidence>
<dbReference type="GO" id="GO:0004674">
    <property type="term" value="F:protein serine/threonine kinase activity"/>
    <property type="evidence" value="ECO:0007669"/>
    <property type="project" value="UniProtKB-KW"/>
</dbReference>
<accession>A0A444X2C4</accession>
<sequence length="45" mass="5240">MRSYSIAKFQHKNLVRLLGCGLKGDEKLLIYEFMSNKSLDQFIFG</sequence>
<dbReference type="STRING" id="3818.A0A444X2C4"/>
<feature type="domain" description="Serine-threonine/tyrosine-protein kinase catalytic" evidence="6">
    <location>
        <begin position="6"/>
        <end position="43"/>
    </location>
</feature>
<comment type="caution">
    <text evidence="7">The sequence shown here is derived from an EMBL/GenBank/DDBJ whole genome shotgun (WGS) entry which is preliminary data.</text>
</comment>
<dbReference type="EMBL" id="SDMP01000020">
    <property type="protein sequence ID" value="RYQ83753.1"/>
    <property type="molecule type" value="Genomic_DNA"/>
</dbReference>
<evidence type="ECO:0000256" key="2">
    <source>
        <dbReference type="ARBA" id="ARBA00022679"/>
    </source>
</evidence>
<dbReference type="AlphaFoldDB" id="A0A444X2C4"/>
<proteinExistence type="predicted"/>
<evidence type="ECO:0000259" key="6">
    <source>
        <dbReference type="Pfam" id="PF07714"/>
    </source>
</evidence>
<evidence type="ECO:0000313" key="8">
    <source>
        <dbReference type="Proteomes" id="UP000289738"/>
    </source>
</evidence>
<evidence type="ECO:0000256" key="5">
    <source>
        <dbReference type="ARBA" id="ARBA00022840"/>
    </source>
</evidence>
<dbReference type="InterPro" id="IPR011009">
    <property type="entry name" value="Kinase-like_dom_sf"/>
</dbReference>
<protein>
    <recommendedName>
        <fullName evidence="6">Serine-threonine/tyrosine-protein kinase catalytic domain-containing protein</fullName>
    </recommendedName>
</protein>
<dbReference type="InterPro" id="IPR001245">
    <property type="entry name" value="Ser-Thr/Tyr_kinase_cat_dom"/>
</dbReference>
<gene>
    <name evidence="7" type="ORF">Ahy_B10g102570</name>
</gene>
<dbReference type="Pfam" id="PF07714">
    <property type="entry name" value="PK_Tyr_Ser-Thr"/>
    <property type="match status" value="1"/>
</dbReference>
<dbReference type="Proteomes" id="UP000289738">
    <property type="component" value="Chromosome B10"/>
</dbReference>
<keyword evidence="3" id="KW-0547">Nucleotide-binding</keyword>
<dbReference type="GO" id="GO:0005524">
    <property type="term" value="F:ATP binding"/>
    <property type="evidence" value="ECO:0007669"/>
    <property type="project" value="UniProtKB-KW"/>
</dbReference>
<name>A0A444X2C4_ARAHY</name>
<dbReference type="GO" id="GO:0005886">
    <property type="term" value="C:plasma membrane"/>
    <property type="evidence" value="ECO:0007669"/>
    <property type="project" value="TreeGrafter"/>
</dbReference>
<reference evidence="7 8" key="1">
    <citation type="submission" date="2019-01" db="EMBL/GenBank/DDBJ databases">
        <title>Sequencing of cultivated peanut Arachis hypogaea provides insights into genome evolution and oil improvement.</title>
        <authorList>
            <person name="Chen X."/>
        </authorList>
    </citation>
    <scope>NUCLEOTIDE SEQUENCE [LARGE SCALE GENOMIC DNA]</scope>
    <source>
        <strain evidence="8">cv. Fuhuasheng</strain>
        <tissue evidence="7">Leaves</tissue>
    </source>
</reference>
<dbReference type="PANTHER" id="PTHR27002:SF123">
    <property type="entry name" value="CYSTEINE-RICH RECEPTOR-LIKE PROTEIN KINASE 45"/>
    <property type="match status" value="1"/>
</dbReference>
<evidence type="ECO:0000256" key="4">
    <source>
        <dbReference type="ARBA" id="ARBA00022777"/>
    </source>
</evidence>
<keyword evidence="8" id="KW-1185">Reference proteome</keyword>
<dbReference type="Gene3D" id="3.30.200.20">
    <property type="entry name" value="Phosphorylase Kinase, domain 1"/>
    <property type="match status" value="1"/>
</dbReference>
<dbReference type="PANTHER" id="PTHR27002">
    <property type="entry name" value="RECEPTOR-LIKE SERINE/THREONINE-PROTEIN KINASE SD1-8"/>
    <property type="match status" value="1"/>
</dbReference>